<reference evidence="1 2" key="1">
    <citation type="submission" date="2019-09" db="EMBL/GenBank/DDBJ databases">
        <authorList>
            <person name="Depoorter E."/>
        </authorList>
    </citation>
    <scope>NUCLEOTIDE SEQUENCE [LARGE SCALE GENOMIC DNA]</scope>
    <source>
        <strain evidence="1">LMG 24064</strain>
    </source>
</reference>
<dbReference type="Proteomes" id="UP000494222">
    <property type="component" value="Unassembled WGS sequence"/>
</dbReference>
<evidence type="ECO:0000313" key="2">
    <source>
        <dbReference type="Proteomes" id="UP000494222"/>
    </source>
</evidence>
<gene>
    <name evidence="1" type="ORF">BLA24064_05892</name>
</gene>
<protein>
    <submittedName>
        <fullName evidence="1">Uncharacterized protein</fullName>
    </submittedName>
</protein>
<dbReference type="EMBL" id="CABVPL010000068">
    <property type="protein sequence ID" value="VWC22625.1"/>
    <property type="molecule type" value="Genomic_DNA"/>
</dbReference>
<name>A0A6P2QQS9_9BURK</name>
<proteinExistence type="predicted"/>
<accession>A0A6P2QQS9</accession>
<evidence type="ECO:0000313" key="1">
    <source>
        <dbReference type="EMBL" id="VWC22625.1"/>
    </source>
</evidence>
<organism evidence="1 2">
    <name type="scientific">Burkholderia latens</name>
    <dbReference type="NCBI Taxonomy" id="488446"/>
    <lineage>
        <taxon>Bacteria</taxon>
        <taxon>Pseudomonadati</taxon>
        <taxon>Pseudomonadota</taxon>
        <taxon>Betaproteobacteria</taxon>
        <taxon>Burkholderiales</taxon>
        <taxon>Burkholderiaceae</taxon>
        <taxon>Burkholderia</taxon>
        <taxon>Burkholderia cepacia complex</taxon>
    </lineage>
</organism>
<dbReference type="AlphaFoldDB" id="A0A6P2QQS9"/>
<sequence>MPSSVHAPTFITPLFVNVVPVPLAYTPFPSVYAWNPKFSGGALLLVSTLSADA</sequence>